<dbReference type="Proteomes" id="UP000826188">
    <property type="component" value="Unassembled WGS sequence"/>
</dbReference>
<proteinExistence type="predicted"/>
<evidence type="ECO:0008006" key="3">
    <source>
        <dbReference type="Google" id="ProtNLM"/>
    </source>
</evidence>
<gene>
    <name evidence="1" type="ORF">KYK14_09920</name>
</gene>
<accession>A0ABS6WZ39</accession>
<comment type="caution">
    <text evidence="1">The sequence shown here is derived from an EMBL/GenBank/DDBJ whole genome shotgun (WGS) entry which is preliminary data.</text>
</comment>
<dbReference type="RefSeq" id="WP_219158701.1">
    <property type="nucleotide sequence ID" value="NZ_JAHWGL010000033.1"/>
</dbReference>
<keyword evidence="2" id="KW-1185">Reference proteome</keyword>
<sequence>MSGDSCHSVNVEASIASFNEGKFVFVAYSHGSPSALVSTADQMGYLNSNNSHLFGCSLVYTNSCYSALELKDSLINSNCYAYVGYKGKVRLPDSVEDEDIFITCENKGLVHFLNTSDTLTESVKLMIDYYWEQYYRYIEEDNFVTAGILRHNVDLLVIHDERSITKHDLYN</sequence>
<dbReference type="EMBL" id="JAHWGL010000033">
    <property type="protein sequence ID" value="MBW3128866.1"/>
    <property type="molecule type" value="Genomic_DNA"/>
</dbReference>
<reference evidence="1 2" key="1">
    <citation type="submission" date="2021-07" db="EMBL/GenBank/DDBJ databases">
        <title>Hymenobacter profundi sp. nov., isolated from deep-sea water.</title>
        <authorList>
            <person name="Kim M.K."/>
        </authorList>
    </citation>
    <scope>NUCLEOTIDE SEQUENCE [LARGE SCALE GENOMIC DNA]</scope>
    <source>
        <strain evidence="1 2">M2</strain>
    </source>
</reference>
<organism evidence="1 2">
    <name type="scientific">Hymenobacter profundi</name>
    <dbReference type="NCBI Taxonomy" id="1982110"/>
    <lineage>
        <taxon>Bacteria</taxon>
        <taxon>Pseudomonadati</taxon>
        <taxon>Bacteroidota</taxon>
        <taxon>Cytophagia</taxon>
        <taxon>Cytophagales</taxon>
        <taxon>Hymenobacteraceae</taxon>
        <taxon>Hymenobacter</taxon>
    </lineage>
</organism>
<evidence type="ECO:0000313" key="1">
    <source>
        <dbReference type="EMBL" id="MBW3128866.1"/>
    </source>
</evidence>
<evidence type="ECO:0000313" key="2">
    <source>
        <dbReference type="Proteomes" id="UP000826188"/>
    </source>
</evidence>
<protein>
    <recommendedName>
        <fullName evidence="3">Gingipain domain-containing protein</fullName>
    </recommendedName>
</protein>
<name>A0ABS6WZ39_9BACT</name>